<dbReference type="EMBL" id="JANAVB010030989">
    <property type="protein sequence ID" value="KAJ6812671.1"/>
    <property type="molecule type" value="Genomic_DNA"/>
</dbReference>
<feature type="compositionally biased region" description="Polar residues" evidence="4">
    <location>
        <begin position="478"/>
        <end position="487"/>
    </location>
</feature>
<feature type="compositionally biased region" description="Polar residues" evidence="4">
    <location>
        <begin position="871"/>
        <end position="881"/>
    </location>
</feature>
<dbReference type="PANTHER" id="PTHR46196:SF2">
    <property type="entry name" value="TRANSCRIPTION FACTOR BHLH157"/>
    <property type="match status" value="1"/>
</dbReference>
<dbReference type="InterPro" id="IPR011598">
    <property type="entry name" value="bHLH_dom"/>
</dbReference>
<gene>
    <name evidence="6" type="ORF">M6B38_148270</name>
</gene>
<comment type="similarity">
    <text evidence="1">Belongs to the bHLH protein family.</text>
</comment>
<dbReference type="SUPFAM" id="SSF47459">
    <property type="entry name" value="HLH, helix-loop-helix DNA-binding domain"/>
    <property type="match status" value="1"/>
</dbReference>
<name>A0AAX6F9I3_IRIPA</name>
<evidence type="ECO:0000256" key="1">
    <source>
        <dbReference type="ARBA" id="ARBA00005510"/>
    </source>
</evidence>
<feature type="region of interest" description="Disordered" evidence="4">
    <location>
        <begin position="651"/>
        <end position="690"/>
    </location>
</feature>
<feature type="region of interest" description="Disordered" evidence="4">
    <location>
        <begin position="854"/>
        <end position="892"/>
    </location>
</feature>
<dbReference type="PROSITE" id="PS50888">
    <property type="entry name" value="BHLH"/>
    <property type="match status" value="1"/>
</dbReference>
<keyword evidence="7" id="KW-1185">Reference proteome</keyword>
<evidence type="ECO:0000256" key="4">
    <source>
        <dbReference type="SAM" id="MobiDB-lite"/>
    </source>
</evidence>
<dbReference type="Proteomes" id="UP001140949">
    <property type="component" value="Unassembled WGS sequence"/>
</dbReference>
<feature type="domain" description="BHLH" evidence="5">
    <location>
        <begin position="673"/>
        <end position="722"/>
    </location>
</feature>
<feature type="compositionally biased region" description="Basic and acidic residues" evidence="4">
    <location>
        <begin position="674"/>
        <end position="690"/>
    </location>
</feature>
<dbReference type="GO" id="GO:0046983">
    <property type="term" value="F:protein dimerization activity"/>
    <property type="evidence" value="ECO:0007669"/>
    <property type="project" value="InterPro"/>
</dbReference>
<reference evidence="6" key="2">
    <citation type="submission" date="2023-04" db="EMBL/GenBank/DDBJ databases">
        <authorList>
            <person name="Bruccoleri R.E."/>
            <person name="Oakeley E.J."/>
            <person name="Faust A.-M."/>
            <person name="Dessus-Babus S."/>
            <person name="Altorfer M."/>
            <person name="Burckhardt D."/>
            <person name="Oertli M."/>
            <person name="Naumann U."/>
            <person name="Petersen F."/>
            <person name="Wong J."/>
        </authorList>
    </citation>
    <scope>NUCLEOTIDE SEQUENCE</scope>
    <source>
        <strain evidence="6">GSM-AAB239-AS_SAM_17_03QT</strain>
        <tissue evidence="6">Leaf</tissue>
    </source>
</reference>
<protein>
    <submittedName>
        <fullName evidence="6">Transcription factor bHLH157-like isoform X1</fullName>
    </submittedName>
</protein>
<comment type="caution">
    <text evidence="6">The sequence shown here is derived from an EMBL/GenBank/DDBJ whole genome shotgun (WGS) entry which is preliminary data.</text>
</comment>
<dbReference type="PANTHER" id="PTHR46196">
    <property type="entry name" value="TRANSCRIPTION FACTOR BHLH155-LIKE ISOFORM X1-RELATED"/>
    <property type="match status" value="1"/>
</dbReference>
<evidence type="ECO:0000256" key="2">
    <source>
        <dbReference type="ARBA" id="ARBA00023015"/>
    </source>
</evidence>
<feature type="region of interest" description="Disordered" evidence="4">
    <location>
        <begin position="224"/>
        <end position="248"/>
    </location>
</feature>
<keyword evidence="3" id="KW-0804">Transcription</keyword>
<feature type="region of interest" description="Disordered" evidence="4">
    <location>
        <begin position="468"/>
        <end position="490"/>
    </location>
</feature>
<proteinExistence type="inferred from homology"/>
<evidence type="ECO:0000259" key="5">
    <source>
        <dbReference type="PROSITE" id="PS50888"/>
    </source>
</evidence>
<keyword evidence="2" id="KW-0805">Transcription regulation</keyword>
<dbReference type="InterPro" id="IPR025610">
    <property type="entry name" value="MYC/MYB_N"/>
</dbReference>
<dbReference type="InterPro" id="IPR036638">
    <property type="entry name" value="HLH_DNA-bd_sf"/>
</dbReference>
<dbReference type="Pfam" id="PF23176">
    <property type="entry name" value="bHLH_LHW"/>
    <property type="match status" value="1"/>
</dbReference>
<evidence type="ECO:0000313" key="6">
    <source>
        <dbReference type="EMBL" id="KAJ6812671.1"/>
    </source>
</evidence>
<dbReference type="GO" id="GO:0003700">
    <property type="term" value="F:DNA-binding transcription factor activity"/>
    <property type="evidence" value="ECO:0007669"/>
    <property type="project" value="InterPro"/>
</dbReference>
<sequence length="892" mass="97251">MPPELREGLRGLCRSHGWDYGVFWRLDRRDPLLLVMESFYEEQIGASIGKAITQVHLVGEGAIGGAALSGKHQWIYSDTCWDGSSPATPIRNVGTFEGIDGRQHQFSAGIKTIVIIPLPSFGVVQFGSAQKNGESLEFIHHVQRLFHQLDTMSGHFLSGDSCSAVNICDPSAVLASRPASFKSIDSLHDLISEELLEDVQSTSTTATLWTNLFPLESHSEARSLSGSINPHSSAVPEAVTTEGTSGSFGNPFQNVPTIRSFSLSHITSQYGASGADPHVLLFPDNNKKFSYSYSNSFAANLNANNWAMEVDTLPMLDRRNFPRMASHPHSSVPHMDPLHLSCGETVTACNPCRSQDMIYGSGEVLLGPHHSSSLSPFQLDGLSTSSKLSSFASDLLDNFSTVPPDLAPAHSVLSKFKDNHPHPSETPPELVIKGLNEPTEDNLMSVQSEPISCSSPSSNLLAMPAVNSPHADGDQKEGSATVSTQPPFDNDLFEGMELDINPKELRKECWDDLVMPLGNGISSNLGTSVSDGIPDMDMCSIAVADKGLFSESSFEQLLEVVVGGSANLSSCTSSMPTNNYSVNSLDLEHRLSALARVDYPQVCRDRASLPELNLQKIMQESSKGSHSCAEKKALKKSHVGSWIDDSCSMNTESAVTNQAKKPEETAKVARKRARPGESTRPRPKDRQQIQDRVKELREIVPNGSKCSIDSLLDRTIKHMLFLQSVTKYADKLKHTDEPKMIGDVSGVVLRDNSGTGSTGATWAYEVAGQTMVCPILVEDLNPPGLMLVEMLCEDRGFFLEIADIIRGFSLTILKGVMETRETKIWARFLVEANKDVTRMDIFLSLVQLSQQTSSMRSQEQENKAVGKGGSTPFSNHQQSPVSIPVGFTDRLQ</sequence>
<accession>A0AAX6F9I3</accession>
<evidence type="ECO:0000256" key="3">
    <source>
        <dbReference type="ARBA" id="ARBA00023163"/>
    </source>
</evidence>
<dbReference type="InterPro" id="IPR043561">
    <property type="entry name" value="LHW-like"/>
</dbReference>
<organism evidence="6 7">
    <name type="scientific">Iris pallida</name>
    <name type="common">Sweet iris</name>
    <dbReference type="NCBI Taxonomy" id="29817"/>
    <lineage>
        <taxon>Eukaryota</taxon>
        <taxon>Viridiplantae</taxon>
        <taxon>Streptophyta</taxon>
        <taxon>Embryophyta</taxon>
        <taxon>Tracheophyta</taxon>
        <taxon>Spermatophyta</taxon>
        <taxon>Magnoliopsida</taxon>
        <taxon>Liliopsida</taxon>
        <taxon>Asparagales</taxon>
        <taxon>Iridaceae</taxon>
        <taxon>Iridoideae</taxon>
        <taxon>Irideae</taxon>
        <taxon>Iris</taxon>
    </lineage>
</organism>
<dbReference type="Pfam" id="PF14215">
    <property type="entry name" value="bHLH-MYC_N"/>
    <property type="match status" value="1"/>
</dbReference>
<dbReference type="AlphaFoldDB" id="A0AAX6F9I3"/>
<reference evidence="6" key="1">
    <citation type="journal article" date="2023" name="GigaByte">
        <title>Genome assembly of the bearded iris, Iris pallida Lam.</title>
        <authorList>
            <person name="Bruccoleri R.E."/>
            <person name="Oakeley E.J."/>
            <person name="Faust A.M.E."/>
            <person name="Altorfer M."/>
            <person name="Dessus-Babus S."/>
            <person name="Burckhardt D."/>
            <person name="Oertli M."/>
            <person name="Naumann U."/>
            <person name="Petersen F."/>
            <person name="Wong J."/>
        </authorList>
    </citation>
    <scope>NUCLEOTIDE SEQUENCE</scope>
    <source>
        <strain evidence="6">GSM-AAB239-AS_SAM_17_03QT</strain>
    </source>
</reference>
<evidence type="ECO:0000313" key="7">
    <source>
        <dbReference type="Proteomes" id="UP001140949"/>
    </source>
</evidence>